<feature type="region of interest" description="Disordered" evidence="1">
    <location>
        <begin position="52"/>
        <end position="72"/>
    </location>
</feature>
<dbReference type="AlphaFoldDB" id="A0A8A1MF01"/>
<proteinExistence type="predicted"/>
<gene>
    <name evidence="2" type="ORF">I7I51_02456</name>
</gene>
<feature type="region of interest" description="Disordered" evidence="1">
    <location>
        <begin position="259"/>
        <end position="324"/>
    </location>
</feature>
<sequence>MSCISVKRQREDSFERADLDWHWDRKKPRPLPFRTSPTSKHTTLFSQTHQFFDTPTESSDDDDNGATSDVAMAPRYQTGKKDDMTYLSIRVQPCHDNDSDVEMTDLPRSSSSNTIAPCSTAESTPNWSGSVMSSPIPHRLIVQSLNISGGRTATPIYGHFTANMSLNAMREDSGSANGTSGFVPPSTTISDSTNVATSIASSTRSLVVLSDGEDRWRPRRLPSPISEGEISPMTTFSQIDRHFESTTLVTANNLRKSSSFTHPWEKEPADTSTSEPQQLSLTPHHSLNHNVTSAANDTPGNSTFSEYTKQPVPDQKQRCHIDDNPSIHTWSRQAAYDIAFSENRDTTTPQRKKSSGPNKMSIAMGYRADCDKCQRRVPGHYSHIIRG</sequence>
<feature type="compositionally biased region" description="Polar residues" evidence="1">
    <location>
        <begin position="270"/>
        <end position="308"/>
    </location>
</feature>
<organism evidence="2 3">
    <name type="scientific">Ajellomyces capsulatus</name>
    <name type="common">Darling's disease fungus</name>
    <name type="synonym">Histoplasma capsulatum</name>
    <dbReference type="NCBI Taxonomy" id="5037"/>
    <lineage>
        <taxon>Eukaryota</taxon>
        <taxon>Fungi</taxon>
        <taxon>Dikarya</taxon>
        <taxon>Ascomycota</taxon>
        <taxon>Pezizomycotina</taxon>
        <taxon>Eurotiomycetes</taxon>
        <taxon>Eurotiomycetidae</taxon>
        <taxon>Onygenales</taxon>
        <taxon>Ajellomycetaceae</taxon>
        <taxon>Histoplasma</taxon>
    </lineage>
</organism>
<feature type="compositionally biased region" description="Polar residues" evidence="1">
    <location>
        <begin position="174"/>
        <end position="191"/>
    </location>
</feature>
<feature type="region of interest" description="Disordered" evidence="1">
    <location>
        <begin position="171"/>
        <end position="191"/>
    </location>
</feature>
<dbReference type="VEuPathDB" id="FungiDB:I7I51_02456"/>
<feature type="region of interest" description="Disordered" evidence="1">
    <location>
        <begin position="104"/>
        <end position="130"/>
    </location>
</feature>
<dbReference type="Proteomes" id="UP000663671">
    <property type="component" value="Chromosome 7"/>
</dbReference>
<feature type="compositionally biased region" description="Basic and acidic residues" evidence="1">
    <location>
        <begin position="315"/>
        <end position="324"/>
    </location>
</feature>
<protein>
    <submittedName>
        <fullName evidence="2">Uncharacterized protein</fullName>
    </submittedName>
</protein>
<evidence type="ECO:0000313" key="3">
    <source>
        <dbReference type="Proteomes" id="UP000663671"/>
    </source>
</evidence>
<dbReference type="EMBL" id="CP069112">
    <property type="protein sequence ID" value="QSS62717.1"/>
    <property type="molecule type" value="Genomic_DNA"/>
</dbReference>
<name>A0A8A1MF01_AJECA</name>
<evidence type="ECO:0000313" key="2">
    <source>
        <dbReference type="EMBL" id="QSS62717.1"/>
    </source>
</evidence>
<dbReference type="OrthoDB" id="2446291at2759"/>
<accession>A0A8A1MF01</accession>
<feature type="compositionally biased region" description="Polar residues" evidence="1">
    <location>
        <begin position="107"/>
        <end position="130"/>
    </location>
</feature>
<evidence type="ECO:0000256" key="1">
    <source>
        <dbReference type="SAM" id="MobiDB-lite"/>
    </source>
</evidence>
<reference evidence="2" key="1">
    <citation type="submission" date="2021-01" db="EMBL/GenBank/DDBJ databases">
        <title>Chromosome-level genome assembly of a human fungal pathogen reveals clustering of transcriptionally co-regulated genes.</title>
        <authorList>
            <person name="Voorhies M."/>
            <person name="Cohen S."/>
            <person name="Shea T.P."/>
            <person name="Petrus S."/>
            <person name="Munoz J.F."/>
            <person name="Poplawski S."/>
            <person name="Goldman W.E."/>
            <person name="Michael T."/>
            <person name="Cuomo C.A."/>
            <person name="Sil A."/>
            <person name="Beyhan S."/>
        </authorList>
    </citation>
    <scope>NUCLEOTIDE SEQUENCE</scope>
    <source>
        <strain evidence="2">WU24</strain>
    </source>
</reference>